<keyword evidence="8" id="KW-0511">Multifunctional enzyme</keyword>
<feature type="domain" description="Mannose-1-phosphate guanyltransferase C-terminal" evidence="13">
    <location>
        <begin position="256"/>
        <end position="379"/>
    </location>
</feature>
<dbReference type="PANTHER" id="PTHR43584:SF8">
    <property type="entry name" value="N-ACETYLMURAMATE ALPHA-1-PHOSPHATE URIDYLYLTRANSFERASE"/>
    <property type="match status" value="1"/>
</dbReference>
<evidence type="ECO:0000259" key="13">
    <source>
        <dbReference type="Pfam" id="PF25087"/>
    </source>
</evidence>
<keyword evidence="15" id="KW-1185">Reference proteome</keyword>
<keyword evidence="9" id="KW-0012">Acyltransferase</keyword>
<sequence length="389" mass="40521">MSVSSAVVLAAGEGVRLRPLTRNRPKPMLPAGTRPVLEHVFDQLIDAGLGSITVVVGYRGDRIRSHFGSTYRDAELTYVEQHHQLGTAHALAVAAPVVDGPTVVVNGDQLVDRRIVEAVVAGHDASPVTLGVLERQAIGEYGGVLLENGAVSELVENPTDERPYRLNAGVYVVEPSLFETIERLEPVDGELSLVDAINALLAAGESVRGVRSDGYWLDATYPWDLLDVSRSLFDAGIVQDAVAESATVHESAVVLSPTVVDRGCEIGPGAVVGPDTCLGENVTIGSNAVVKRSVIDAETRIGPNATVDDCVTGVGVDVGHGSIVPGGPSDVRVGDRFFEGEPIGALLADRVTDRGGVTYVPGTIVGAAAEIDAGAVVHGTIPADAEVRS</sequence>
<evidence type="ECO:0000256" key="9">
    <source>
        <dbReference type="ARBA" id="ARBA00023315"/>
    </source>
</evidence>
<dbReference type="InterPro" id="IPR011004">
    <property type="entry name" value="Trimer_LpxA-like_sf"/>
</dbReference>
<accession>M0LXB6</accession>
<name>M0LXB6_9EURY</name>
<dbReference type="GO" id="GO:0019134">
    <property type="term" value="F:glucosamine-1-phosphate N-acetyltransferase activity"/>
    <property type="evidence" value="ECO:0007669"/>
    <property type="project" value="UniProtKB-EC"/>
</dbReference>
<proteinExistence type="predicted"/>
<dbReference type="PATRIC" id="fig|1227454.3.peg.2104"/>
<comment type="pathway">
    <text evidence="1">Nucleotide-sugar biosynthesis; UDP-N-acetyl-alpha-D-glucosamine biosynthesis; N-acetyl-alpha-D-glucosamine 1-phosphate from alpha-D-glucosamine 6-phosphate (route II): step 2/2.</text>
</comment>
<feature type="domain" description="Nucleotidyl transferase" evidence="12">
    <location>
        <begin position="6"/>
        <end position="230"/>
    </location>
</feature>
<comment type="pathway">
    <text evidence="2">Nucleotide-sugar biosynthesis; UDP-N-acetyl-alpha-D-glucosamine biosynthesis; UDP-N-acetyl-alpha-D-glucosamine from N-acetyl-alpha-D-glucosamine 1-phosphate: step 1/1.</text>
</comment>
<protein>
    <recommendedName>
        <fullName evidence="5">Bifunctional protein GlmU</fullName>
        <ecNumber evidence="3">2.3.1.157</ecNumber>
        <ecNumber evidence="4">2.7.7.23</ecNumber>
    </recommendedName>
</protein>
<organism evidence="14 15">
    <name type="scientific">Halobiforma nitratireducens JCM 10879</name>
    <dbReference type="NCBI Taxonomy" id="1227454"/>
    <lineage>
        <taxon>Archaea</taxon>
        <taxon>Methanobacteriati</taxon>
        <taxon>Methanobacteriota</taxon>
        <taxon>Stenosarchaea group</taxon>
        <taxon>Halobacteria</taxon>
        <taxon>Halobacteriales</taxon>
        <taxon>Natrialbaceae</taxon>
        <taxon>Halobiforma</taxon>
    </lineage>
</organism>
<dbReference type="STRING" id="1227454.C446_10345"/>
<dbReference type="Gene3D" id="2.160.10.10">
    <property type="entry name" value="Hexapeptide repeat proteins"/>
    <property type="match status" value="1"/>
</dbReference>
<dbReference type="InterPro" id="IPR005835">
    <property type="entry name" value="NTP_transferase_dom"/>
</dbReference>
<dbReference type="eggNOG" id="arCOG00666">
    <property type="taxonomic scope" value="Archaea"/>
</dbReference>
<evidence type="ECO:0000259" key="12">
    <source>
        <dbReference type="Pfam" id="PF00483"/>
    </source>
</evidence>
<dbReference type="Pfam" id="PF00483">
    <property type="entry name" value="NTP_transferase"/>
    <property type="match status" value="1"/>
</dbReference>
<reference evidence="14 15" key="1">
    <citation type="journal article" date="2014" name="PLoS Genet.">
        <title>Phylogenetically driven sequencing of extremely halophilic archaea reveals strategies for static and dynamic osmo-response.</title>
        <authorList>
            <person name="Becker E.A."/>
            <person name="Seitzer P.M."/>
            <person name="Tritt A."/>
            <person name="Larsen D."/>
            <person name="Krusor M."/>
            <person name="Yao A.I."/>
            <person name="Wu D."/>
            <person name="Madern D."/>
            <person name="Eisen J.A."/>
            <person name="Darling A.E."/>
            <person name="Facciotti M.T."/>
        </authorList>
    </citation>
    <scope>NUCLEOTIDE SEQUENCE [LARGE SCALE GENOMIC DNA]</scope>
    <source>
        <strain evidence="14 15">JCM 10879</strain>
    </source>
</reference>
<comment type="caution">
    <text evidence="14">The sequence shown here is derived from an EMBL/GenBank/DDBJ whole genome shotgun (WGS) entry which is preliminary data.</text>
</comment>
<dbReference type="OrthoDB" id="15372at2157"/>
<evidence type="ECO:0000256" key="8">
    <source>
        <dbReference type="ARBA" id="ARBA00023268"/>
    </source>
</evidence>
<evidence type="ECO:0000256" key="5">
    <source>
        <dbReference type="ARBA" id="ARBA00013414"/>
    </source>
</evidence>
<evidence type="ECO:0000256" key="10">
    <source>
        <dbReference type="ARBA" id="ARBA00048247"/>
    </source>
</evidence>
<dbReference type="CDD" id="cd04181">
    <property type="entry name" value="NTP_transferase"/>
    <property type="match status" value="1"/>
</dbReference>
<dbReference type="PANTHER" id="PTHR43584">
    <property type="entry name" value="NUCLEOTIDYL TRANSFERASE"/>
    <property type="match status" value="1"/>
</dbReference>
<dbReference type="Proteomes" id="UP000011607">
    <property type="component" value="Unassembled WGS sequence"/>
</dbReference>
<evidence type="ECO:0000256" key="2">
    <source>
        <dbReference type="ARBA" id="ARBA00005208"/>
    </source>
</evidence>
<dbReference type="AlphaFoldDB" id="M0LXB6"/>
<dbReference type="EC" id="2.7.7.23" evidence="4"/>
<dbReference type="EMBL" id="AOMA01000102">
    <property type="protein sequence ID" value="EMA37818.1"/>
    <property type="molecule type" value="Genomic_DNA"/>
</dbReference>
<dbReference type="Pfam" id="PF25087">
    <property type="entry name" value="GMPPB_C"/>
    <property type="match status" value="1"/>
</dbReference>
<keyword evidence="6 14" id="KW-0808">Transferase</keyword>
<evidence type="ECO:0000256" key="1">
    <source>
        <dbReference type="ARBA" id="ARBA00005166"/>
    </source>
</evidence>
<dbReference type="InterPro" id="IPR050065">
    <property type="entry name" value="GlmU-like"/>
</dbReference>
<dbReference type="SUPFAM" id="SSF51161">
    <property type="entry name" value="Trimeric LpxA-like enzymes"/>
    <property type="match status" value="1"/>
</dbReference>
<dbReference type="SUPFAM" id="SSF53448">
    <property type="entry name" value="Nucleotide-diphospho-sugar transferases"/>
    <property type="match status" value="1"/>
</dbReference>
<evidence type="ECO:0000256" key="7">
    <source>
        <dbReference type="ARBA" id="ARBA00022695"/>
    </source>
</evidence>
<evidence type="ECO:0000256" key="11">
    <source>
        <dbReference type="ARBA" id="ARBA00048493"/>
    </source>
</evidence>
<evidence type="ECO:0000313" key="15">
    <source>
        <dbReference type="Proteomes" id="UP000011607"/>
    </source>
</evidence>
<comment type="catalytic activity">
    <reaction evidence="10">
        <text>alpha-D-glucosamine 1-phosphate + acetyl-CoA = N-acetyl-alpha-D-glucosamine 1-phosphate + CoA + H(+)</text>
        <dbReference type="Rhea" id="RHEA:13725"/>
        <dbReference type="ChEBI" id="CHEBI:15378"/>
        <dbReference type="ChEBI" id="CHEBI:57287"/>
        <dbReference type="ChEBI" id="CHEBI:57288"/>
        <dbReference type="ChEBI" id="CHEBI:57776"/>
        <dbReference type="ChEBI" id="CHEBI:58516"/>
        <dbReference type="EC" id="2.3.1.157"/>
    </reaction>
</comment>
<keyword evidence="7" id="KW-0548">Nucleotidyltransferase</keyword>
<dbReference type="InterPro" id="IPR056729">
    <property type="entry name" value="GMPPB_C"/>
</dbReference>
<comment type="catalytic activity">
    <reaction evidence="11">
        <text>N-acetyl-alpha-D-glucosamine 1-phosphate + UTP + H(+) = UDP-N-acetyl-alpha-D-glucosamine + diphosphate</text>
        <dbReference type="Rhea" id="RHEA:13509"/>
        <dbReference type="ChEBI" id="CHEBI:15378"/>
        <dbReference type="ChEBI" id="CHEBI:33019"/>
        <dbReference type="ChEBI" id="CHEBI:46398"/>
        <dbReference type="ChEBI" id="CHEBI:57705"/>
        <dbReference type="ChEBI" id="CHEBI:57776"/>
        <dbReference type="EC" id="2.7.7.23"/>
    </reaction>
</comment>
<gene>
    <name evidence="14" type="ORF">C446_10345</name>
</gene>
<evidence type="ECO:0000313" key="14">
    <source>
        <dbReference type="EMBL" id="EMA37818.1"/>
    </source>
</evidence>
<dbReference type="RefSeq" id="WP_006672984.1">
    <property type="nucleotide sequence ID" value="NZ_AOMA01000102.1"/>
</dbReference>
<dbReference type="InterPro" id="IPR029044">
    <property type="entry name" value="Nucleotide-diphossugar_trans"/>
</dbReference>
<evidence type="ECO:0000256" key="4">
    <source>
        <dbReference type="ARBA" id="ARBA00012457"/>
    </source>
</evidence>
<evidence type="ECO:0000256" key="3">
    <source>
        <dbReference type="ARBA" id="ARBA00012225"/>
    </source>
</evidence>
<dbReference type="EC" id="2.3.1.157" evidence="3"/>
<dbReference type="Gene3D" id="3.90.550.10">
    <property type="entry name" value="Spore Coat Polysaccharide Biosynthesis Protein SpsA, Chain A"/>
    <property type="match status" value="1"/>
</dbReference>
<dbReference type="GO" id="GO:0003977">
    <property type="term" value="F:UDP-N-acetylglucosamine diphosphorylase activity"/>
    <property type="evidence" value="ECO:0007669"/>
    <property type="project" value="UniProtKB-EC"/>
</dbReference>
<evidence type="ECO:0000256" key="6">
    <source>
        <dbReference type="ARBA" id="ARBA00022679"/>
    </source>
</evidence>